<feature type="domain" description="NET" evidence="8">
    <location>
        <begin position="280"/>
        <end position="361"/>
    </location>
</feature>
<comment type="caution">
    <text evidence="9">The sequence shown here is derived from an EMBL/GenBank/DDBJ whole genome shotgun (WGS) entry which is preliminary data.</text>
</comment>
<dbReference type="AlphaFoldDB" id="A0AAV8BXN9"/>
<feature type="domain" description="Bromo" evidence="7">
    <location>
        <begin position="137"/>
        <end position="209"/>
    </location>
</feature>
<feature type="region of interest" description="Disordered" evidence="6">
    <location>
        <begin position="92"/>
        <end position="112"/>
    </location>
</feature>
<feature type="coiled-coil region" evidence="5">
    <location>
        <begin position="57"/>
        <end position="84"/>
    </location>
</feature>
<proteinExistence type="predicted"/>
<dbReference type="PRINTS" id="PR00503">
    <property type="entry name" value="BROMODOMAIN"/>
</dbReference>
<dbReference type="SUPFAM" id="SSF47370">
    <property type="entry name" value="Bromodomain"/>
    <property type="match status" value="1"/>
</dbReference>
<feature type="compositionally biased region" description="Polar residues" evidence="6">
    <location>
        <begin position="97"/>
        <end position="108"/>
    </location>
</feature>
<feature type="compositionally biased region" description="Low complexity" evidence="6">
    <location>
        <begin position="446"/>
        <end position="473"/>
    </location>
</feature>
<dbReference type="EMBL" id="JAMFTS010000005">
    <property type="protein sequence ID" value="KAJ4747892.1"/>
    <property type="molecule type" value="Genomic_DNA"/>
</dbReference>
<evidence type="ECO:0000259" key="8">
    <source>
        <dbReference type="PROSITE" id="PS51525"/>
    </source>
</evidence>
<dbReference type="PANTHER" id="PTHR45926">
    <property type="entry name" value="OSJNBA0053K19.4 PROTEIN"/>
    <property type="match status" value="1"/>
</dbReference>
<evidence type="ECO:0000256" key="6">
    <source>
        <dbReference type="SAM" id="MobiDB-lite"/>
    </source>
</evidence>
<gene>
    <name evidence="9" type="ORF">LUZ62_082297</name>
</gene>
<evidence type="ECO:0000259" key="7">
    <source>
        <dbReference type="PROSITE" id="PS50014"/>
    </source>
</evidence>
<evidence type="ECO:0000256" key="5">
    <source>
        <dbReference type="SAM" id="Coils"/>
    </source>
</evidence>
<dbReference type="PROSITE" id="PS50014">
    <property type="entry name" value="BROMODOMAIN_2"/>
    <property type="match status" value="1"/>
</dbReference>
<keyword evidence="2 4" id="KW-0103">Bromodomain</keyword>
<dbReference type="SMART" id="SM00297">
    <property type="entry name" value="BROMO"/>
    <property type="match status" value="1"/>
</dbReference>
<evidence type="ECO:0000256" key="3">
    <source>
        <dbReference type="ARBA" id="ARBA00023163"/>
    </source>
</evidence>
<dbReference type="InterPro" id="IPR036427">
    <property type="entry name" value="Bromodomain-like_sf"/>
</dbReference>
<dbReference type="Gene3D" id="1.20.1270.220">
    <property type="match status" value="1"/>
</dbReference>
<dbReference type="InterPro" id="IPR027353">
    <property type="entry name" value="NET_dom"/>
</dbReference>
<dbReference type="Pfam" id="PF00439">
    <property type="entry name" value="Bromodomain"/>
    <property type="match status" value="1"/>
</dbReference>
<keyword evidence="3" id="KW-0804">Transcription</keyword>
<keyword evidence="5" id="KW-0175">Coiled coil</keyword>
<feature type="region of interest" description="Disordered" evidence="6">
    <location>
        <begin position="406"/>
        <end position="491"/>
    </location>
</feature>
<dbReference type="InterPro" id="IPR038336">
    <property type="entry name" value="NET_sf"/>
</dbReference>
<keyword evidence="1" id="KW-0805">Transcription regulation</keyword>
<feature type="compositionally biased region" description="Basic and acidic residues" evidence="6">
    <location>
        <begin position="281"/>
        <end position="294"/>
    </location>
</feature>
<evidence type="ECO:0000256" key="1">
    <source>
        <dbReference type="ARBA" id="ARBA00023015"/>
    </source>
</evidence>
<protein>
    <submittedName>
        <fullName evidence="9">Transcription factor GTE7</fullName>
    </submittedName>
</protein>
<sequence>MTSAVLSSRRDEPRWPEPAVFMRKHPSFNPNPNPNFTNSNPSTAGVASDGRVTFHVASSSRAELRELKRRLVSELEQVRSLLARIESVRPGSATWAHASSSPRGVTSSRGERVSSPAASALVSASLKKCGQILTRLMKHKKNIWFNSPVDAVKMGLHDYHQIVKQPMDLGTVKSKLSKGSYANLSEFASDVRLTFNNALLYNPRGHVVHGLAEELLNLFEKLFAPIFDSFKLQLDAMSEKQVPVNNLQRQPQLQAQAQAHVNPVATTSVAARPVTKRPKPKARDPNKRPMTYEEKQRLSEDLQTLPEEKMTQLVGIVRKRNLDTTQHGDEIELDIDNMDNETLWELDRFVNNCKKLKNRRKEGEGESMGNVSMAVDGAAEDVATSFTDMPVSSDAGTAVLTVAGSGVTDRLQDKPEMGEEDVDIGDEMPAMQYPPVEIQREAAQPSNSSSSGSGTSSSSDSDSSSSSSSGSDESGTRSPAPAHDICLLLLD</sequence>
<feature type="region of interest" description="Disordered" evidence="6">
    <location>
        <begin position="26"/>
        <end position="47"/>
    </location>
</feature>
<reference evidence="9" key="1">
    <citation type="submission" date="2022-08" db="EMBL/GenBank/DDBJ databases">
        <authorList>
            <person name="Marques A."/>
        </authorList>
    </citation>
    <scope>NUCLEOTIDE SEQUENCE</scope>
    <source>
        <strain evidence="9">RhyPub2mFocal</strain>
        <tissue evidence="9">Leaves</tissue>
    </source>
</reference>
<feature type="compositionally biased region" description="Low complexity" evidence="6">
    <location>
        <begin position="27"/>
        <end position="43"/>
    </location>
</feature>
<dbReference type="Gene3D" id="1.20.920.10">
    <property type="entry name" value="Bromodomain-like"/>
    <property type="match status" value="1"/>
</dbReference>
<evidence type="ECO:0000313" key="10">
    <source>
        <dbReference type="Proteomes" id="UP001140206"/>
    </source>
</evidence>
<dbReference type="Pfam" id="PF17035">
    <property type="entry name" value="BET"/>
    <property type="match status" value="1"/>
</dbReference>
<feature type="region of interest" description="Disordered" evidence="6">
    <location>
        <begin position="267"/>
        <end position="294"/>
    </location>
</feature>
<dbReference type="Proteomes" id="UP001140206">
    <property type="component" value="Chromosome 5"/>
</dbReference>
<dbReference type="InterPro" id="IPR001487">
    <property type="entry name" value="Bromodomain"/>
</dbReference>
<organism evidence="9 10">
    <name type="scientific">Rhynchospora pubera</name>
    <dbReference type="NCBI Taxonomy" id="906938"/>
    <lineage>
        <taxon>Eukaryota</taxon>
        <taxon>Viridiplantae</taxon>
        <taxon>Streptophyta</taxon>
        <taxon>Embryophyta</taxon>
        <taxon>Tracheophyta</taxon>
        <taxon>Spermatophyta</taxon>
        <taxon>Magnoliopsida</taxon>
        <taxon>Liliopsida</taxon>
        <taxon>Poales</taxon>
        <taxon>Cyperaceae</taxon>
        <taxon>Cyperoideae</taxon>
        <taxon>Rhynchosporeae</taxon>
        <taxon>Rhynchospora</taxon>
    </lineage>
</organism>
<evidence type="ECO:0000256" key="4">
    <source>
        <dbReference type="PROSITE-ProRule" id="PRU00035"/>
    </source>
</evidence>
<evidence type="ECO:0000313" key="9">
    <source>
        <dbReference type="EMBL" id="KAJ4747892.1"/>
    </source>
</evidence>
<evidence type="ECO:0000256" key="2">
    <source>
        <dbReference type="ARBA" id="ARBA00023117"/>
    </source>
</evidence>
<name>A0AAV8BXN9_9POAL</name>
<accession>A0AAV8BXN9</accession>
<dbReference type="PROSITE" id="PS51525">
    <property type="entry name" value="NET"/>
    <property type="match status" value="1"/>
</dbReference>
<keyword evidence="10" id="KW-1185">Reference proteome</keyword>